<evidence type="ECO:0000313" key="3">
    <source>
        <dbReference type="Proteomes" id="UP001075354"/>
    </source>
</evidence>
<feature type="transmembrane region" description="Helical" evidence="1">
    <location>
        <begin position="235"/>
        <end position="259"/>
    </location>
</feature>
<accession>A0AAV7XZD8</accession>
<reference evidence="2" key="1">
    <citation type="submission" date="2022-12" db="EMBL/GenBank/DDBJ databases">
        <title>Chromosome-level genome assembly of the bean flower thrips Megalurothrips usitatus.</title>
        <authorList>
            <person name="Ma L."/>
            <person name="Liu Q."/>
            <person name="Li H."/>
            <person name="Cai W."/>
        </authorList>
    </citation>
    <scope>NUCLEOTIDE SEQUENCE</scope>
    <source>
        <strain evidence="2">Cailab_2022a</strain>
    </source>
</reference>
<keyword evidence="1" id="KW-1133">Transmembrane helix</keyword>
<evidence type="ECO:0000313" key="2">
    <source>
        <dbReference type="EMBL" id="KAJ1531921.1"/>
    </source>
</evidence>
<protein>
    <submittedName>
        <fullName evidence="2">Uncharacterized protein</fullName>
    </submittedName>
</protein>
<gene>
    <name evidence="2" type="ORF">ONE63_000563</name>
</gene>
<keyword evidence="3" id="KW-1185">Reference proteome</keyword>
<sequence length="268" mass="28093">MDADIMDDEQEAGRLYRPLNRTPPEYQTVIKFLLMASILDSVWVSGPPQEGSACGLVGSGPGHQEAPVDDIPALRIPLEVRESLRQLNISAEDCSRHPDELRLGAATPTVVRVLSLVLFNAFVVWSDFGAALLGPVAPAAPGLPRWLDAGSGVRSPDIALRGASAASYGGCPGGSEPWTSAPACLAASAAAPPPACPPAAPRTRRAAAINASAAPKTSPAKSDDLYDAQDFAVPWFVQLFYVVTLVLVIVGSPCCPVVFENACTFLMC</sequence>
<keyword evidence="1" id="KW-0472">Membrane</keyword>
<proteinExistence type="predicted"/>
<dbReference type="Proteomes" id="UP001075354">
    <property type="component" value="Chromosome 1"/>
</dbReference>
<dbReference type="AlphaFoldDB" id="A0AAV7XZD8"/>
<evidence type="ECO:0000256" key="1">
    <source>
        <dbReference type="SAM" id="Phobius"/>
    </source>
</evidence>
<organism evidence="2 3">
    <name type="scientific">Megalurothrips usitatus</name>
    <name type="common">bean blossom thrips</name>
    <dbReference type="NCBI Taxonomy" id="439358"/>
    <lineage>
        <taxon>Eukaryota</taxon>
        <taxon>Metazoa</taxon>
        <taxon>Ecdysozoa</taxon>
        <taxon>Arthropoda</taxon>
        <taxon>Hexapoda</taxon>
        <taxon>Insecta</taxon>
        <taxon>Pterygota</taxon>
        <taxon>Neoptera</taxon>
        <taxon>Paraneoptera</taxon>
        <taxon>Thysanoptera</taxon>
        <taxon>Terebrantia</taxon>
        <taxon>Thripoidea</taxon>
        <taxon>Thripidae</taxon>
        <taxon>Megalurothrips</taxon>
    </lineage>
</organism>
<dbReference type="EMBL" id="JAPTSV010000001">
    <property type="protein sequence ID" value="KAJ1531921.1"/>
    <property type="molecule type" value="Genomic_DNA"/>
</dbReference>
<name>A0AAV7XZD8_9NEOP</name>
<keyword evidence="1" id="KW-0812">Transmembrane</keyword>
<comment type="caution">
    <text evidence="2">The sequence shown here is derived from an EMBL/GenBank/DDBJ whole genome shotgun (WGS) entry which is preliminary data.</text>
</comment>